<feature type="coiled-coil region" evidence="1">
    <location>
        <begin position="2028"/>
        <end position="2062"/>
    </location>
</feature>
<feature type="coiled-coil region" evidence="1">
    <location>
        <begin position="612"/>
        <end position="751"/>
    </location>
</feature>
<feature type="compositionally biased region" description="Basic and acidic residues" evidence="2">
    <location>
        <begin position="2173"/>
        <end position="2182"/>
    </location>
</feature>
<evidence type="ECO:0000313" key="3">
    <source>
        <dbReference type="EMBL" id="KAL3696328.1"/>
    </source>
</evidence>
<proteinExistence type="predicted"/>
<feature type="coiled-coil region" evidence="1">
    <location>
        <begin position="1537"/>
        <end position="1578"/>
    </location>
</feature>
<feature type="region of interest" description="Disordered" evidence="2">
    <location>
        <begin position="2161"/>
        <end position="2192"/>
    </location>
</feature>
<feature type="coiled-coil region" evidence="1">
    <location>
        <begin position="461"/>
        <end position="579"/>
    </location>
</feature>
<feature type="region of interest" description="Disordered" evidence="2">
    <location>
        <begin position="2096"/>
        <end position="2117"/>
    </location>
</feature>
<dbReference type="PANTHER" id="PTHR45287:SF4">
    <property type="entry name" value="OS03G0691500 PROTEIN"/>
    <property type="match status" value="1"/>
</dbReference>
<reference evidence="3 4" key="1">
    <citation type="submission" date="2024-09" db="EMBL/GenBank/DDBJ databases">
        <title>Chromosome-scale assembly of Riccia sorocarpa.</title>
        <authorList>
            <person name="Paukszto L."/>
        </authorList>
    </citation>
    <scope>NUCLEOTIDE SEQUENCE [LARGE SCALE GENOMIC DNA]</scope>
    <source>
        <strain evidence="3">LP-2024</strain>
        <tissue evidence="3">Aerial parts of the thallus</tissue>
    </source>
</reference>
<feature type="coiled-coil region" evidence="1">
    <location>
        <begin position="1310"/>
        <end position="1449"/>
    </location>
</feature>
<feature type="coiled-coil region" evidence="1">
    <location>
        <begin position="1754"/>
        <end position="1911"/>
    </location>
</feature>
<evidence type="ECO:0000313" key="4">
    <source>
        <dbReference type="Proteomes" id="UP001633002"/>
    </source>
</evidence>
<feature type="coiled-coil region" evidence="1">
    <location>
        <begin position="1642"/>
        <end position="1725"/>
    </location>
</feature>
<feature type="region of interest" description="Disordered" evidence="2">
    <location>
        <begin position="56"/>
        <end position="75"/>
    </location>
</feature>
<organism evidence="3 4">
    <name type="scientific">Riccia sorocarpa</name>
    <dbReference type="NCBI Taxonomy" id="122646"/>
    <lineage>
        <taxon>Eukaryota</taxon>
        <taxon>Viridiplantae</taxon>
        <taxon>Streptophyta</taxon>
        <taxon>Embryophyta</taxon>
        <taxon>Marchantiophyta</taxon>
        <taxon>Marchantiopsida</taxon>
        <taxon>Marchantiidae</taxon>
        <taxon>Marchantiales</taxon>
        <taxon>Ricciaceae</taxon>
        <taxon>Riccia</taxon>
    </lineage>
</organism>
<feature type="coiled-coil region" evidence="1">
    <location>
        <begin position="1944"/>
        <end position="1971"/>
    </location>
</feature>
<keyword evidence="1" id="KW-0175">Coiled coil</keyword>
<dbReference type="EMBL" id="JBJQOH010000002">
    <property type="protein sequence ID" value="KAL3696328.1"/>
    <property type="molecule type" value="Genomic_DNA"/>
</dbReference>
<feature type="coiled-coil region" evidence="1">
    <location>
        <begin position="151"/>
        <end position="206"/>
    </location>
</feature>
<feature type="region of interest" description="Disordered" evidence="2">
    <location>
        <begin position="2236"/>
        <end position="2256"/>
    </location>
</feature>
<feature type="compositionally biased region" description="Basic and acidic residues" evidence="2">
    <location>
        <begin position="64"/>
        <end position="75"/>
    </location>
</feature>
<name>A0ABD3HY09_9MARC</name>
<dbReference type="SUPFAM" id="SSF57997">
    <property type="entry name" value="Tropomyosin"/>
    <property type="match status" value="1"/>
</dbReference>
<comment type="caution">
    <text evidence="3">The sequence shown here is derived from an EMBL/GenBank/DDBJ whole genome shotgun (WGS) entry which is preliminary data.</text>
</comment>
<dbReference type="PANTHER" id="PTHR45287">
    <property type="entry name" value="OS03G0691500 PROTEIN"/>
    <property type="match status" value="1"/>
</dbReference>
<protein>
    <submittedName>
        <fullName evidence="3">Uncharacterized protein</fullName>
    </submittedName>
</protein>
<accession>A0ABD3HY09</accession>
<dbReference type="Proteomes" id="UP001633002">
    <property type="component" value="Unassembled WGS sequence"/>
</dbReference>
<evidence type="ECO:0000256" key="2">
    <source>
        <dbReference type="SAM" id="MobiDB-lite"/>
    </source>
</evidence>
<gene>
    <name evidence="3" type="ORF">R1sor_010404</name>
</gene>
<evidence type="ECO:0000256" key="1">
    <source>
        <dbReference type="SAM" id="Coils"/>
    </source>
</evidence>
<sequence>MDETHSEAAFSLEVKDTRKHGAGVGCQEVGQLQCHLQEETIHDLSALETDVLSDSVVTSDSGTEMDHDHASGNEVREHTASFSLQLLQQEAQVYIDEQQDPMKVESGESQFMLSLSESEQKHEPSTECESQDFVSSVNDGQNPLFEQGQQISKLEAELSSMRQYVDCVQKESSQLEKAKNLAEAKALELQAELEAARSVIKESQAMGEVKDEQEARLREALIQLELQSRFLDSGTDEADRAGELIDLQRSCHELKMKLSEKETAFRSLRDAHEQLRSSHKKKEEKMRQEKDEVINALEASELQCEEQRVRLRELENEVSRFKTQASNMEKKCAKAESKAKESSSVLEELQSRLDETITELFELKNSNTQVDSMRIRLQECERALSHEKSQRAKAEKSLKALKHREEVLEEAEQEHKELQERFKWRNEQFQSLEEAHSKLRSEYGLKKREWESEKGGMLSEIDSLQSALDSKERLLVQVQNQLQMVHQALAHEETRRKALEVQAEDASRGLEQATADCEAARSAVDTLREQMSSEIGSLRDALGTKDRQFKELEIKHSQMEQEHIELKAFEKEYQEWMATHGDQQKLVTDMKERMASLVESHDTLRARVKEQEKGFEKERKEMVKALDQATENLTAREEAMKQLDEEMERLKAALEHLKAHRSELDSQLTVTREQLEKACEDAAEAKLALSSIEKDSHSEKAMLLQTVNGKDKIIQELKTQVSLLNQTIAELNTHEEKWREMQNECQILKDRLAHGETERREMERIHRSLIQRTSDQQKEWLAEREKLVSDLQRFETAARDKDQQLTEAQYTVQRHREVISKLESRCASIDSEIAEHVMQAQKATEMLALEKQQLDIVKKEARNETESLAAALSHKELSLQKLTEQIKELESELGQKTGELADQNERVAWLEKRVQDTNELFCNMEEHISSLKTQAARDAQELKVLEESRNSLAEQLRKTQEEHQALRTEMEKQLEMLQREQSTSASRLKAVTCKLEEERGQKELLLKDLDAKEGNLTKLQEERKSLLVEKAALQQAVQVLEAKKRLLLQEVETSRNSINQLCNQVETAEASLASKSVEVKELQAKIQNAHKADSQLRAAEEKIKELEDYLNAAKVIAQDKEEKLVASEWAVQQLALDVNKAKNALHLKEREESLLKDSLEDLERQLRAKEGELIEMECYLEEAVSARKFMQHEVEKLHQRMEDLDRGAAEWKRKESEMTAQLEVVGSALEEKRDALVASELEVKRGNDMRQVMEGAIESLKSQLTEEQKALSARQIEMNKLCEDLEKTKEAASTSAELVKDLQGKLQQLEQSSEDRLTKYQTTVTELQRELSASCLQLEKYEKQTNVLREESSRYREKCEALLDLTGRKDKALEAIESELQDLQSAYERQGKLGEKRDQELRFAKDQIQHLEERQTALFESFTKLQGQADELERSNVDLEGTVSNLTRRLDKANTSSALKSEEIDGLKAQVMQLKAIAAEEGESQALLAKLSEDLQASSRGVQEREARIRVLSSSLEATQSQLHDIQGVIAGKDSDMESLQESLVQAVRRAEESETELRKIEEEMKLAQNELAEKSQAISSYVSIISDLKTENEEWKGKSEVSSRERTCLKHELETTTARAVESEEAVLQARLSLDQSQLELQEKTNTIAEHLALIEELQEQLAVWNEKTQRTTVEQRELESAVALAEAKAADMQQAVKRAEEEVNKYSRTVSDLQAELSELRVRETANHEEGLRLKEELQLNQSKAEQNQVHIFELQKTLETSEKQVKEKAEELSEFILQTSKMEAELFDWKQKVAAADAEVAALKEKLETADGKGGEQDEEVTRMRETIMVMKVGLEEEQSKAQSVIAQLEMDLMEERRKVSESYGLLTGLQTCAEDWKNKAEAASKEGERLKSELAEALNTLSELTLQVEGHHMREESLAEQNQSLQEEVIARKEHMQTFLVQLQQSQKSEKNLLAQLKLEYQALSKETENGGGGFHCAFEVDAGLGSSQVPNPALHCSPGWIEKRLTFAESQDSADDGPLVLANEALEKELVLLRHQAEESQQEAQKLAVRLETALSNLATKNQIIMQVHEEISGLRAVVRALELEKLAQENDASAKQLPPGGNPGDEQDYTSTIISKPTNQEELNHYLELCDSLVRKNVRLEKQLDGLQRKNRGLQKQLEGLQCPDKAAGEKQRKPLDPVLSNSPEPEVQRKVNAKPLLLDRQASLQDISGGKILGELTRMRAPQIMDKQPCQMGRRSAFSPAAEEIQANS</sequence>
<feature type="coiled-coil region" evidence="1">
    <location>
        <begin position="840"/>
        <end position="1214"/>
    </location>
</feature>
<feature type="coiled-coil region" evidence="1">
    <location>
        <begin position="265"/>
        <end position="428"/>
    </location>
</feature>
<keyword evidence="4" id="KW-1185">Reference proteome</keyword>
<dbReference type="InterPro" id="IPR040262">
    <property type="entry name" value="At4g38062-like"/>
</dbReference>